<proteinExistence type="predicted"/>
<evidence type="ECO:0000313" key="1">
    <source>
        <dbReference type="EMBL" id="TNN82684.1"/>
    </source>
</evidence>
<evidence type="ECO:0000313" key="2">
    <source>
        <dbReference type="Proteomes" id="UP000314294"/>
    </source>
</evidence>
<comment type="caution">
    <text evidence="1">The sequence shown here is derived from an EMBL/GenBank/DDBJ whole genome shotgun (WGS) entry which is preliminary data.</text>
</comment>
<dbReference type="AlphaFoldDB" id="A0A4Z2IYR2"/>
<accession>A0A4Z2IYR2</accession>
<keyword evidence="2" id="KW-1185">Reference proteome</keyword>
<sequence>MAPVCPSSVLLRLLSTPVHPLLSPPCVDQRILNVQTVQEPHLEERASGRSVYFSLACGHRLAHYN</sequence>
<protein>
    <submittedName>
        <fullName evidence="1">Uncharacterized protein</fullName>
    </submittedName>
</protein>
<dbReference type="Proteomes" id="UP000314294">
    <property type="component" value="Unassembled WGS sequence"/>
</dbReference>
<dbReference type="EMBL" id="SRLO01000038">
    <property type="protein sequence ID" value="TNN82684.1"/>
    <property type="molecule type" value="Genomic_DNA"/>
</dbReference>
<gene>
    <name evidence="1" type="ORF">EYF80_007202</name>
</gene>
<name>A0A4Z2IYR2_9TELE</name>
<organism evidence="1 2">
    <name type="scientific">Liparis tanakae</name>
    <name type="common">Tanaka's snailfish</name>
    <dbReference type="NCBI Taxonomy" id="230148"/>
    <lineage>
        <taxon>Eukaryota</taxon>
        <taxon>Metazoa</taxon>
        <taxon>Chordata</taxon>
        <taxon>Craniata</taxon>
        <taxon>Vertebrata</taxon>
        <taxon>Euteleostomi</taxon>
        <taxon>Actinopterygii</taxon>
        <taxon>Neopterygii</taxon>
        <taxon>Teleostei</taxon>
        <taxon>Neoteleostei</taxon>
        <taxon>Acanthomorphata</taxon>
        <taxon>Eupercaria</taxon>
        <taxon>Perciformes</taxon>
        <taxon>Cottioidei</taxon>
        <taxon>Cottales</taxon>
        <taxon>Liparidae</taxon>
        <taxon>Liparis</taxon>
    </lineage>
</organism>
<reference evidence="1 2" key="1">
    <citation type="submission" date="2019-03" db="EMBL/GenBank/DDBJ databases">
        <title>First draft genome of Liparis tanakae, snailfish: a comprehensive survey of snailfish specific genes.</title>
        <authorList>
            <person name="Kim W."/>
            <person name="Song I."/>
            <person name="Jeong J.-H."/>
            <person name="Kim D."/>
            <person name="Kim S."/>
            <person name="Ryu S."/>
            <person name="Song J.Y."/>
            <person name="Lee S.K."/>
        </authorList>
    </citation>
    <scope>NUCLEOTIDE SEQUENCE [LARGE SCALE GENOMIC DNA]</scope>
    <source>
        <tissue evidence="1">Muscle</tissue>
    </source>
</reference>